<evidence type="ECO:0000313" key="3">
    <source>
        <dbReference type="Proteomes" id="UP000254340"/>
    </source>
</evidence>
<dbReference type="AlphaFoldDB" id="A0A377XB02"/>
<reference evidence="2 3" key="1">
    <citation type="submission" date="2018-06" db="EMBL/GenBank/DDBJ databases">
        <authorList>
            <consortium name="Pathogen Informatics"/>
            <person name="Doyle S."/>
        </authorList>
    </citation>
    <scope>NUCLEOTIDE SEQUENCE [LARGE SCALE GENOMIC DNA]</scope>
    <source>
        <strain evidence="2 3">NCTC5047</strain>
    </source>
</reference>
<proteinExistence type="predicted"/>
<accession>A0A377XB02</accession>
<organism evidence="2 3">
    <name type="scientific">Klebsiella pneumoniae</name>
    <dbReference type="NCBI Taxonomy" id="573"/>
    <lineage>
        <taxon>Bacteria</taxon>
        <taxon>Pseudomonadati</taxon>
        <taxon>Pseudomonadota</taxon>
        <taxon>Gammaproteobacteria</taxon>
        <taxon>Enterobacterales</taxon>
        <taxon>Enterobacteriaceae</taxon>
        <taxon>Klebsiella/Raoultella group</taxon>
        <taxon>Klebsiella</taxon>
        <taxon>Klebsiella pneumoniae complex</taxon>
    </lineage>
</organism>
<dbReference type="SUPFAM" id="SSF46785">
    <property type="entry name" value="Winged helix' DNA-binding domain"/>
    <property type="match status" value="1"/>
</dbReference>
<dbReference type="InterPro" id="IPR036390">
    <property type="entry name" value="WH_DNA-bd_sf"/>
</dbReference>
<protein>
    <submittedName>
        <fullName evidence="2">Transcriptional regulator</fullName>
    </submittedName>
</protein>
<dbReference type="EMBL" id="UGLH01000005">
    <property type="protein sequence ID" value="STT78674.1"/>
    <property type="molecule type" value="Genomic_DNA"/>
</dbReference>
<evidence type="ECO:0000313" key="2">
    <source>
        <dbReference type="EMBL" id="STT78674.1"/>
    </source>
</evidence>
<gene>
    <name evidence="2" type="ORF">NCTC5047_01456</name>
</gene>
<name>A0A377XB02_KLEPN</name>
<dbReference type="Proteomes" id="UP000254340">
    <property type="component" value="Unassembled WGS sequence"/>
</dbReference>
<sequence length="180" mass="19354">MGCGCDAPRHRRHRIIMIANHPEREQIRLENVLSALGNPLRLEIIRTLADGSELSCNAPAPGGGGQVHHDPPLARLRDSGCDLATASGTGNMIFAAPGRSGRPFSRPAGYAAESYGAGRISSSAGWRLRLTRLRRPPSAYVPQARQAPPCKKSGLDVEPGADKKKPEVSLRLSYLHHAMP</sequence>
<evidence type="ECO:0000256" key="1">
    <source>
        <dbReference type="SAM" id="MobiDB-lite"/>
    </source>
</evidence>
<feature type="region of interest" description="Disordered" evidence="1">
    <location>
        <begin position="137"/>
        <end position="164"/>
    </location>
</feature>